<proteinExistence type="predicted"/>
<reference evidence="3" key="1">
    <citation type="submission" date="2018-05" db="EMBL/GenBank/DDBJ databases">
        <authorList>
            <person name="Lanie J.A."/>
            <person name="Ng W.-L."/>
            <person name="Kazmierczak K.M."/>
            <person name="Andrzejewski T.M."/>
            <person name="Davidsen T.M."/>
            <person name="Wayne K.J."/>
            <person name="Tettelin H."/>
            <person name="Glass J.I."/>
            <person name="Rusch D."/>
            <person name="Podicherti R."/>
            <person name="Tsui H.-C.T."/>
            <person name="Winkler M.E."/>
        </authorList>
    </citation>
    <scope>NUCLEOTIDE SEQUENCE</scope>
</reference>
<name>A0A382TGZ7_9ZZZZ</name>
<protein>
    <recommendedName>
        <fullName evidence="4">DUF1738 domain-containing protein</fullName>
    </recommendedName>
</protein>
<sequence>MARQDMYTTATDNVITMLETAGKDWSKSWTIKGNCNVVTGKPYQGINAFMIAYAPFSSPFWGTYKQWASKECQVQKGEKGTDIIFFNYIQKKNKDGSIFINDNGSQESFPLLRGYKIFNFDQVEGKWTPPEEKEIDENIRFDHVDNYVINTEAEIQHGQDQAYYSPLSDYIGMPDLEQFKDSESYYSVLLHELMHWTKTEKRCNRLNERFEKRMGKEHSYAFEE</sequence>
<dbReference type="InterPro" id="IPR041459">
    <property type="entry name" value="MPTase-PolyVal"/>
</dbReference>
<dbReference type="GO" id="GO:0003697">
    <property type="term" value="F:single-stranded DNA binding"/>
    <property type="evidence" value="ECO:0007669"/>
    <property type="project" value="InterPro"/>
</dbReference>
<dbReference type="Pfam" id="PF08401">
    <property type="entry name" value="ArdcN"/>
    <property type="match status" value="1"/>
</dbReference>
<evidence type="ECO:0008006" key="4">
    <source>
        <dbReference type="Google" id="ProtNLM"/>
    </source>
</evidence>
<evidence type="ECO:0000259" key="2">
    <source>
        <dbReference type="Pfam" id="PF18818"/>
    </source>
</evidence>
<organism evidence="3">
    <name type="scientific">marine metagenome</name>
    <dbReference type="NCBI Taxonomy" id="408172"/>
    <lineage>
        <taxon>unclassified sequences</taxon>
        <taxon>metagenomes</taxon>
        <taxon>ecological metagenomes</taxon>
    </lineage>
</organism>
<dbReference type="Pfam" id="PF18818">
    <property type="entry name" value="MPTase-PolyVal"/>
    <property type="match status" value="1"/>
</dbReference>
<evidence type="ECO:0000259" key="1">
    <source>
        <dbReference type="Pfam" id="PF08401"/>
    </source>
</evidence>
<evidence type="ECO:0000313" key="3">
    <source>
        <dbReference type="EMBL" id="SVD20701.1"/>
    </source>
</evidence>
<gene>
    <name evidence="3" type="ORF">METZ01_LOCUS373555</name>
</gene>
<accession>A0A382TGZ7</accession>
<dbReference type="InterPro" id="IPR013610">
    <property type="entry name" value="ArdC_N"/>
</dbReference>
<feature type="non-terminal residue" evidence="3">
    <location>
        <position position="224"/>
    </location>
</feature>
<dbReference type="AlphaFoldDB" id="A0A382TGZ7"/>
<dbReference type="EMBL" id="UINC01136131">
    <property type="protein sequence ID" value="SVD20701.1"/>
    <property type="molecule type" value="Genomic_DNA"/>
</dbReference>
<feature type="domain" description="N-terminal" evidence="1">
    <location>
        <begin position="4"/>
        <end position="118"/>
    </location>
</feature>
<feature type="domain" description="Polyvalent protein metallopeptidase" evidence="2">
    <location>
        <begin position="143"/>
        <end position="224"/>
    </location>
</feature>